<dbReference type="AlphaFoldDB" id="A0A286GI64"/>
<keyword evidence="2" id="KW-1185">Reference proteome</keyword>
<sequence>MKQASIVGVMLAGIISAVLLPPFPRTDISNGVIHAKVYLPDSAKGYYQGVRFDWSGVMASLTFSGHSISLLHPTTVRFEIADLSGT</sequence>
<protein>
    <submittedName>
        <fullName evidence="1">Uncharacterized protein</fullName>
    </submittedName>
</protein>
<gene>
    <name evidence="1" type="ORF">SAMN06269250_4783</name>
</gene>
<dbReference type="RefSeq" id="WP_097129067.1">
    <property type="nucleotide sequence ID" value="NZ_OCNH01000004.1"/>
</dbReference>
<organism evidence="1 2">
    <name type="scientific">Spirosoma fluviale</name>
    <dbReference type="NCBI Taxonomy" id="1597977"/>
    <lineage>
        <taxon>Bacteria</taxon>
        <taxon>Pseudomonadati</taxon>
        <taxon>Bacteroidota</taxon>
        <taxon>Cytophagia</taxon>
        <taxon>Cytophagales</taxon>
        <taxon>Cytophagaceae</taxon>
        <taxon>Spirosoma</taxon>
    </lineage>
</organism>
<evidence type="ECO:0000313" key="2">
    <source>
        <dbReference type="Proteomes" id="UP000219452"/>
    </source>
</evidence>
<name>A0A286GI64_9BACT</name>
<evidence type="ECO:0000313" key="1">
    <source>
        <dbReference type="EMBL" id="SOD95221.1"/>
    </source>
</evidence>
<reference evidence="2" key="1">
    <citation type="submission" date="2017-09" db="EMBL/GenBank/DDBJ databases">
        <authorList>
            <person name="Varghese N."/>
            <person name="Submissions S."/>
        </authorList>
    </citation>
    <scope>NUCLEOTIDE SEQUENCE [LARGE SCALE GENOMIC DNA]</scope>
    <source>
        <strain evidence="2">DSM 29961</strain>
    </source>
</reference>
<dbReference type="EMBL" id="OCNH01000004">
    <property type="protein sequence ID" value="SOD95221.1"/>
    <property type="molecule type" value="Genomic_DNA"/>
</dbReference>
<accession>A0A286GI64</accession>
<proteinExistence type="predicted"/>
<dbReference type="Proteomes" id="UP000219452">
    <property type="component" value="Unassembled WGS sequence"/>
</dbReference>